<evidence type="ECO:0000259" key="1">
    <source>
        <dbReference type="PROSITE" id="PS51192"/>
    </source>
</evidence>
<dbReference type="InterPro" id="IPR040980">
    <property type="entry name" value="SWI2_SNF2"/>
</dbReference>
<dbReference type="PROSITE" id="PS51192">
    <property type="entry name" value="HELICASE_ATP_BIND_1"/>
    <property type="match status" value="1"/>
</dbReference>
<keyword evidence="2" id="KW-0255">Endonuclease</keyword>
<dbReference type="GO" id="GO:0009307">
    <property type="term" value="P:DNA restriction-modification system"/>
    <property type="evidence" value="ECO:0007669"/>
    <property type="project" value="UniProtKB-KW"/>
</dbReference>
<dbReference type="Gene3D" id="3.40.50.300">
    <property type="entry name" value="P-loop containing nucleotide triphosphate hydrolases"/>
    <property type="match status" value="2"/>
</dbReference>
<comment type="caution">
    <text evidence="2">The sequence shown here is derived from an EMBL/GenBank/DDBJ whole genome shotgun (WGS) entry which is preliminary data.</text>
</comment>
<dbReference type="GO" id="GO:0005524">
    <property type="term" value="F:ATP binding"/>
    <property type="evidence" value="ECO:0007669"/>
    <property type="project" value="UniProtKB-KW"/>
</dbReference>
<dbReference type="InterPro" id="IPR014001">
    <property type="entry name" value="Helicase_ATP-bd"/>
</dbReference>
<proteinExistence type="predicted"/>
<dbReference type="Gene3D" id="3.90.1570.50">
    <property type="match status" value="1"/>
</dbReference>
<evidence type="ECO:0000313" key="2">
    <source>
        <dbReference type="EMBL" id="RUL75350.1"/>
    </source>
</evidence>
<dbReference type="SMART" id="SM00487">
    <property type="entry name" value="DEXDc"/>
    <property type="match status" value="1"/>
</dbReference>
<organism evidence="2 3">
    <name type="scientific">Dyella choica</name>
    <dbReference type="NCBI Taxonomy" id="1927959"/>
    <lineage>
        <taxon>Bacteria</taxon>
        <taxon>Pseudomonadati</taxon>
        <taxon>Pseudomonadota</taxon>
        <taxon>Gammaproteobacteria</taxon>
        <taxon>Lysobacterales</taxon>
        <taxon>Rhodanobacteraceae</taxon>
        <taxon>Dyella</taxon>
    </lineage>
</organism>
<dbReference type="Pfam" id="PF22679">
    <property type="entry name" value="T1R_D3-like"/>
    <property type="match status" value="1"/>
</dbReference>
<feature type="domain" description="Helicase ATP-binding" evidence="1">
    <location>
        <begin position="312"/>
        <end position="513"/>
    </location>
</feature>
<dbReference type="AlphaFoldDB" id="A0A432M5T6"/>
<keyword evidence="2" id="KW-0540">Nuclease</keyword>
<dbReference type="OrthoDB" id="9758243at2"/>
<dbReference type="GO" id="GO:0003677">
    <property type="term" value="F:DNA binding"/>
    <property type="evidence" value="ECO:0007669"/>
    <property type="project" value="UniProtKB-KW"/>
</dbReference>
<keyword evidence="3" id="KW-1185">Reference proteome</keyword>
<dbReference type="Pfam" id="PF04313">
    <property type="entry name" value="HSDR_N"/>
    <property type="match status" value="1"/>
</dbReference>
<name>A0A432M5T6_9GAMM</name>
<dbReference type="Pfam" id="PF18766">
    <property type="entry name" value="SWI2_SNF2"/>
    <property type="match status" value="1"/>
</dbReference>
<sequence>MKPSDTSEKELERLIVRHLAGISEDPPVPVKAVRSPAAVYAPGGYTLGRASDFNRDLALDTAQLLAFLQATQPDAAESLELAHEGIKRTQFLHRLQGEITKRGVVDVLRKGVSHGPVTVDLYKLLPTPGNANAAQAFDKNIFSVTRQVRYSHDSGNELDLVIFVNGLPALTFELKNSLTKQTVADAIVQYQTTRNPQDLLFQPGRCIAHMAVDDAEVYFCTELKGKASWFLPFNQGWNSGAGNPPNANGLKTDYLWKHVLTMESLANIIESFAQVVVEEEADAATGRKKKKRRPVFPRFHQLRTVRALLRRARQDGVGKRYLIQHSAGSGKSNTIAWLAHQLVELRTAADPTAAQFDSIIVITDRRALDTQIARTIKGYDHVASIFGHSDNAQELRDYLRRGKKIIVTTVQKFPFILEELGDLSGKRFALLIDEAHSSQGGKTTARMHQALSGKTDEEAFEEDSTQDAVNTEIEKRIRSRRMLPNASYFAFTATPKTKTLELFGEKTMIGDEVRFRSPEELTYTTKQAIQEGFILDVIAHYTTLDSFYHVAKTVENDPDFDKMRALKKIRHYVESHDKAIRRKAEIMVDHFIAQVMGAKKIGGKARAMIVCNGIARAIDYWRVVSDYLDEIRSPYKAIVAYSGEFEMGGEKKTEADLNDFPSKDIPSKLKQDPYRFLIVANKFVTGFDEPLLHTMYVDKKLAGVQAVQTLSRLNRAHPQKHDTFVLDFADNAEAVRVAFQDYYRATIQIGETDANTLHDLKADLDGKQVYSWRHVEDFVALYIGGAERDKLDPILDRCVEEYKKDLDEDSQVQFKGNAKAFVRSYGFLAAIVSYGHPAWEMLSIFLNFLIPKLPAPREEDLSKGVLESVDMDSYRVEARAALKMAMDDDDVKVEAAPPGGGGGKGELDIDKLSNILKTFNDLFGNIDWKDADKIGKVIAEEIPLRVAQDRAYQNAQTHSDRQNAKLEHDKALHRIMQELLSDHTELYRLFSDNQNFSRWLTDVVFDVTYQPSHFQAKGGGDDVRMRALTVVRERFGAAAVWSKAVDTLWERLEVGGRISLGISDLTVIEEVSGLSVSHILFPVLNLLSANDVGILHREFIRVDRSNAVRTMNFDETRLVASQSSEGRDWAEQLSIRWTLQNAQRGGHGR</sequence>
<gene>
    <name evidence="2" type="ORF">EKH80_11550</name>
</gene>
<dbReference type="InterPro" id="IPR027417">
    <property type="entry name" value="P-loop_NTPase"/>
</dbReference>
<keyword evidence="2" id="KW-0378">Hydrolase</keyword>
<dbReference type="PANTHER" id="PTHR42927">
    <property type="entry name" value="HELICASE SUPERFAMILY 1 AND 2 DOMAIN-CONTAINING PROTEIN"/>
    <property type="match status" value="1"/>
</dbReference>
<protein>
    <submittedName>
        <fullName evidence="2">Type I restriction endonuclease subunit R</fullName>
    </submittedName>
</protein>
<evidence type="ECO:0000313" key="3">
    <source>
        <dbReference type="Proteomes" id="UP000274358"/>
    </source>
</evidence>
<dbReference type="PANTHER" id="PTHR42927:SF1">
    <property type="entry name" value="HELICASE SUPERFAMILY 1 AND 2 DOMAIN-CONTAINING PROTEIN"/>
    <property type="match status" value="1"/>
</dbReference>
<accession>A0A432M5T6</accession>
<dbReference type="SUPFAM" id="SSF52540">
    <property type="entry name" value="P-loop containing nucleoside triphosphate hydrolases"/>
    <property type="match status" value="1"/>
</dbReference>
<dbReference type="EMBL" id="RYYV01000007">
    <property type="protein sequence ID" value="RUL75350.1"/>
    <property type="molecule type" value="Genomic_DNA"/>
</dbReference>
<dbReference type="GO" id="GO:0009035">
    <property type="term" value="F:type I site-specific deoxyribonuclease activity"/>
    <property type="evidence" value="ECO:0007669"/>
    <property type="project" value="UniProtKB-EC"/>
</dbReference>
<reference evidence="2 3" key="1">
    <citation type="submission" date="2018-12" db="EMBL/GenBank/DDBJ databases">
        <title>Dyella dinghuensis sp. nov. DHOA06 and Dyella choica sp. nov. 4M-K27, isolated from forest soil.</title>
        <authorList>
            <person name="Qiu L.-H."/>
            <person name="Gao Z.-H."/>
        </authorList>
    </citation>
    <scope>NUCLEOTIDE SEQUENCE [LARGE SCALE GENOMIC DNA]</scope>
    <source>
        <strain evidence="2 3">4M-K27</strain>
    </source>
</reference>
<dbReference type="Proteomes" id="UP000274358">
    <property type="component" value="Unassembled WGS sequence"/>
</dbReference>
<dbReference type="InterPro" id="IPR055180">
    <property type="entry name" value="HsdR_RecA-like_helicase_dom_2"/>
</dbReference>
<dbReference type="InterPro" id="IPR007409">
    <property type="entry name" value="Restrct_endonuc_type1_HsdR_N"/>
</dbReference>